<name>A0A518EYU8_9BACT</name>
<dbReference type="Proteomes" id="UP000320390">
    <property type="component" value="Chromosome"/>
</dbReference>
<feature type="chain" id="PRO_5022230933" evidence="1">
    <location>
        <begin position="21"/>
        <end position="766"/>
    </location>
</feature>
<proteinExistence type="predicted"/>
<keyword evidence="1" id="KW-0732">Signal</keyword>
<reference evidence="2 3" key="1">
    <citation type="submission" date="2019-02" db="EMBL/GenBank/DDBJ databases">
        <title>Deep-cultivation of Planctomycetes and their phenomic and genomic characterization uncovers novel biology.</title>
        <authorList>
            <person name="Wiegand S."/>
            <person name="Jogler M."/>
            <person name="Boedeker C."/>
            <person name="Pinto D."/>
            <person name="Vollmers J."/>
            <person name="Rivas-Marin E."/>
            <person name="Kohn T."/>
            <person name="Peeters S.H."/>
            <person name="Heuer A."/>
            <person name="Rast P."/>
            <person name="Oberbeckmann S."/>
            <person name="Bunk B."/>
            <person name="Jeske O."/>
            <person name="Meyerdierks A."/>
            <person name="Storesund J.E."/>
            <person name="Kallscheuer N."/>
            <person name="Luecker S."/>
            <person name="Lage O.M."/>
            <person name="Pohl T."/>
            <person name="Merkel B.J."/>
            <person name="Hornburger P."/>
            <person name="Mueller R.-W."/>
            <person name="Bruemmer F."/>
            <person name="Labrenz M."/>
            <person name="Spormann A.M."/>
            <person name="Op den Camp H."/>
            <person name="Overmann J."/>
            <person name="Amann R."/>
            <person name="Jetten M.S.M."/>
            <person name="Mascher T."/>
            <person name="Medema M.H."/>
            <person name="Devos D.P."/>
            <person name="Kaster A.-K."/>
            <person name="Ovreas L."/>
            <person name="Rohde M."/>
            <person name="Galperin M.Y."/>
            <person name="Jogler C."/>
        </authorList>
    </citation>
    <scope>NUCLEOTIDE SEQUENCE [LARGE SCALE GENOMIC DNA]</scope>
    <source>
        <strain evidence="2 3">Poly30</strain>
    </source>
</reference>
<feature type="signal peptide" evidence="1">
    <location>
        <begin position="1"/>
        <end position="20"/>
    </location>
</feature>
<evidence type="ECO:0000256" key="1">
    <source>
        <dbReference type="SAM" id="SignalP"/>
    </source>
</evidence>
<evidence type="ECO:0000313" key="2">
    <source>
        <dbReference type="EMBL" id="QDV09262.1"/>
    </source>
</evidence>
<protein>
    <submittedName>
        <fullName evidence="2">Uncharacterized protein</fullName>
    </submittedName>
</protein>
<sequence length="766" mass="81147" precursor="true">MYVCVAPVLLLAGASAAAQSSVTHTPADALPNVRSEPVAQVQYVEDEGRLWARGATYKASAGSDGFTYFPYLGSRAARNYPVQFRLRSARLDGQPLSLTEDARVKRDGDRIVLDRGAVRGIYDLSLDSVEQSFAVDAAGSHGALVLTLDVDTDLAAEAAGGGFEWIGPEGGVAYGAATVLDASGRTAPAPMTLRDGQLEVTVAAEFLASAVGEIVIDPVIRTFLVGAGSATELEPDVAYDATTERFMYVYEVFFSSTDTDIFYRTFDVDGVQDDTGWLFLSNTTTEDPEVANLNAANKCYCVCTGRLGSTRILQGRMRDMVTGVLDPIFPVDQSFTGAWDAFGADIGGNGTSNPAGTFLIGWTREFAAGFSRPVFRTVSSTGFLGPIFEVETSNSSLMDQVAISKSVGDGGAVDRWNVAYRQESLTTGDVELRGVQISGNGSILSQPNTLHSFPSGIDCVDIDVSDAIVKPGIDPTYVVVYDEVSSADTDIWILACRNNVRRNRVHLQALEHGQIERTQIEPRVTTTRDEFVVSYLEREATGLGFSVYLTSLDLVEDEQFAISENRTLVGSTGALWSGGCAMVSRFAGGLVSSRFLGLAWAEFGPASGAMGWDINGAIYAVGGPDAVGIQNPTCIGTVNSSGERAFMAAYGDASIDQPKTLVATRLPADSFGYFAVGSMAANVPGAGGSQGTLCIAGAVGRYSNFVASSGPEGRIALVINPTSLPTPSGSEAVMSGTIRFFQLWTRDSFQGTPTSNFTNSVAVVFR</sequence>
<gene>
    <name evidence="2" type="ORF">Poly30_48190</name>
</gene>
<keyword evidence="3" id="KW-1185">Reference proteome</keyword>
<dbReference type="EMBL" id="CP036434">
    <property type="protein sequence ID" value="QDV09262.1"/>
    <property type="molecule type" value="Genomic_DNA"/>
</dbReference>
<evidence type="ECO:0000313" key="3">
    <source>
        <dbReference type="Proteomes" id="UP000320390"/>
    </source>
</evidence>
<dbReference type="AlphaFoldDB" id="A0A518EYU8"/>
<organism evidence="2 3">
    <name type="scientific">Saltatorellus ferox</name>
    <dbReference type="NCBI Taxonomy" id="2528018"/>
    <lineage>
        <taxon>Bacteria</taxon>
        <taxon>Pseudomonadati</taxon>
        <taxon>Planctomycetota</taxon>
        <taxon>Planctomycetia</taxon>
        <taxon>Planctomycetia incertae sedis</taxon>
        <taxon>Saltatorellus</taxon>
    </lineage>
</organism>
<accession>A0A518EYU8</accession>